<gene>
    <name evidence="3" type="ORF">ABT211_04805</name>
</gene>
<keyword evidence="4" id="KW-1185">Reference proteome</keyword>
<comment type="caution">
    <text evidence="3">The sequence shown here is derived from an EMBL/GenBank/DDBJ whole genome shotgun (WGS) entry which is preliminary data.</text>
</comment>
<dbReference type="Gene3D" id="3.30.450.20">
    <property type="entry name" value="PAS domain"/>
    <property type="match status" value="2"/>
</dbReference>
<name>A0ABV1T9C3_9ACTN</name>
<evidence type="ECO:0000256" key="1">
    <source>
        <dbReference type="ARBA" id="ARBA00022801"/>
    </source>
</evidence>
<dbReference type="Pfam" id="PF13581">
    <property type="entry name" value="HATPase_c_2"/>
    <property type="match status" value="1"/>
</dbReference>
<dbReference type="Gene3D" id="3.30.450.40">
    <property type="match status" value="1"/>
</dbReference>
<dbReference type="Proteomes" id="UP001490365">
    <property type="component" value="Unassembled WGS sequence"/>
</dbReference>
<dbReference type="InterPro" id="IPR013767">
    <property type="entry name" value="PAS_fold"/>
</dbReference>
<dbReference type="Pfam" id="PF00989">
    <property type="entry name" value="PAS"/>
    <property type="match status" value="1"/>
</dbReference>
<dbReference type="PANTHER" id="PTHR43156">
    <property type="entry name" value="STAGE II SPORULATION PROTEIN E-RELATED"/>
    <property type="match status" value="1"/>
</dbReference>
<dbReference type="Gene3D" id="3.30.565.10">
    <property type="entry name" value="Histidine kinase-like ATPase, C-terminal domain"/>
    <property type="match status" value="1"/>
</dbReference>
<dbReference type="SUPFAM" id="SSF81606">
    <property type="entry name" value="PP2C-like"/>
    <property type="match status" value="1"/>
</dbReference>
<protein>
    <submittedName>
        <fullName evidence="3">SpoIIE family protein phosphatase</fullName>
    </submittedName>
</protein>
<dbReference type="PANTHER" id="PTHR43156:SF2">
    <property type="entry name" value="STAGE II SPORULATION PROTEIN E"/>
    <property type="match status" value="1"/>
</dbReference>
<evidence type="ECO:0000259" key="2">
    <source>
        <dbReference type="PROSITE" id="PS50112"/>
    </source>
</evidence>
<dbReference type="InterPro" id="IPR035965">
    <property type="entry name" value="PAS-like_dom_sf"/>
</dbReference>
<reference evidence="3 4" key="1">
    <citation type="submission" date="2024-06" db="EMBL/GenBank/DDBJ databases">
        <title>The Natural Products Discovery Center: Release of the First 8490 Sequenced Strains for Exploring Actinobacteria Biosynthetic Diversity.</title>
        <authorList>
            <person name="Kalkreuter E."/>
            <person name="Kautsar S.A."/>
            <person name="Yang D."/>
            <person name="Bader C.D."/>
            <person name="Teijaro C.N."/>
            <person name="Fluegel L."/>
            <person name="Davis C.M."/>
            <person name="Simpson J.R."/>
            <person name="Lauterbach L."/>
            <person name="Steele A.D."/>
            <person name="Gui C."/>
            <person name="Meng S."/>
            <person name="Li G."/>
            <person name="Viehrig K."/>
            <person name="Ye F."/>
            <person name="Su P."/>
            <person name="Kiefer A.F."/>
            <person name="Nichols A."/>
            <person name="Cepeda A.J."/>
            <person name="Yan W."/>
            <person name="Fan B."/>
            <person name="Jiang Y."/>
            <person name="Adhikari A."/>
            <person name="Zheng C.-J."/>
            <person name="Schuster L."/>
            <person name="Cowan T.M."/>
            <person name="Smanski M.J."/>
            <person name="Chevrette M.G."/>
            <person name="De Carvalho L.P.S."/>
            <person name="Shen B."/>
        </authorList>
    </citation>
    <scope>NUCLEOTIDE SEQUENCE [LARGE SCALE GENOMIC DNA]</scope>
    <source>
        <strain evidence="3 4">NPDC001694</strain>
    </source>
</reference>
<dbReference type="EMBL" id="JBEOZM010000002">
    <property type="protein sequence ID" value="MER6266611.1"/>
    <property type="molecule type" value="Genomic_DNA"/>
</dbReference>
<dbReference type="InterPro" id="IPR003018">
    <property type="entry name" value="GAF"/>
</dbReference>
<dbReference type="InterPro" id="IPR000014">
    <property type="entry name" value="PAS"/>
</dbReference>
<dbReference type="Pfam" id="PF08448">
    <property type="entry name" value="PAS_4"/>
    <property type="match status" value="1"/>
</dbReference>
<dbReference type="InterPro" id="IPR013656">
    <property type="entry name" value="PAS_4"/>
</dbReference>
<evidence type="ECO:0000313" key="4">
    <source>
        <dbReference type="Proteomes" id="UP001490365"/>
    </source>
</evidence>
<dbReference type="RefSeq" id="WP_351955292.1">
    <property type="nucleotide sequence ID" value="NZ_JBEOZM010000002.1"/>
</dbReference>
<dbReference type="SMART" id="SM00091">
    <property type="entry name" value="PAS"/>
    <property type="match status" value="2"/>
</dbReference>
<proteinExistence type="predicted"/>
<keyword evidence="1" id="KW-0378">Hydrolase</keyword>
<dbReference type="Pfam" id="PF01590">
    <property type="entry name" value="GAF"/>
    <property type="match status" value="1"/>
</dbReference>
<dbReference type="Gene3D" id="3.60.40.10">
    <property type="entry name" value="PPM-type phosphatase domain"/>
    <property type="match status" value="1"/>
</dbReference>
<dbReference type="InterPro" id="IPR001932">
    <property type="entry name" value="PPM-type_phosphatase-like_dom"/>
</dbReference>
<dbReference type="CDD" id="cd16936">
    <property type="entry name" value="HATPase_RsbW-like"/>
    <property type="match status" value="1"/>
</dbReference>
<dbReference type="SMART" id="SM00331">
    <property type="entry name" value="PP2C_SIG"/>
    <property type="match status" value="1"/>
</dbReference>
<dbReference type="InterPro" id="IPR029016">
    <property type="entry name" value="GAF-like_dom_sf"/>
</dbReference>
<dbReference type="SMART" id="SM00065">
    <property type="entry name" value="GAF"/>
    <property type="match status" value="1"/>
</dbReference>
<accession>A0ABV1T9C3</accession>
<dbReference type="CDD" id="cd00130">
    <property type="entry name" value="PAS"/>
    <property type="match status" value="1"/>
</dbReference>
<dbReference type="NCBIfam" id="TIGR00229">
    <property type="entry name" value="sensory_box"/>
    <property type="match status" value="2"/>
</dbReference>
<dbReference type="InterPro" id="IPR052016">
    <property type="entry name" value="Bact_Sigma-Reg"/>
</dbReference>
<dbReference type="InterPro" id="IPR003594">
    <property type="entry name" value="HATPase_dom"/>
</dbReference>
<dbReference type="SUPFAM" id="SSF55781">
    <property type="entry name" value="GAF domain-like"/>
    <property type="match status" value="1"/>
</dbReference>
<evidence type="ECO:0000313" key="3">
    <source>
        <dbReference type="EMBL" id="MER6266611.1"/>
    </source>
</evidence>
<feature type="domain" description="PAS" evidence="2">
    <location>
        <begin position="25"/>
        <end position="64"/>
    </location>
</feature>
<sequence length="788" mass="84742">MTSDEPPGRLPPASAGAFLGTAAAIVVTDQDGLVTHWSSGAQTLWGFAPEEVIGKPLADLFTADWAVLRHRDGRLSDAQVRLYPLPSDKRPTGCLVMVVPGTGSPDECSFMRWMFDKQPLALAIYDREGRTLFGNEVIAQATGVFEHDVRGRFMAEILQGPVYEEVEQRIRRVLQTGEPEFTEPFVRLPGEPKAHAWALDIFPLTDEAGQVHGAGMSAYDYSQQYESRERLALLSEARTRIGAGLDVVGTARELTEVAVPRFADLVSVDLLDPVFQGDVPAPVLSGPVPLRRAAYKVASATSEEHPAPDEISNHVASSPIARCLASGRAERHHVDDSQVIRWFADDPVQAAQARACGVHSLIAVPIRARGTTLGAVMFVRCSSREPFGPDDLAVTEDLVARAAVCLDNARRFTRERGISLALQRNLLPHGPTTHPAVETASRYLPAGGGAQAGGDWYDVIPLPGARVGLVVGDVVGHGINASATMGRLRTAVRTLADIDLPPDELLTHLDDIVTHTEDDTVATGEIPGAIGAGCLYAVYDPLSSICSLARAGHPPPVLVHPDGTSTVIDLPAGPPLGLGSLPFEAAEVTVPEGSLLALFTDGLLSAGERDIDEGLDALRHTLARPASSLAALCDTVLGTLSPEARTDDIALLLVRTRLFGEDRVASWDVPVDPAAVAETRRRACDRLVAWGLEETTFVTELVISELVTNAIRYASGPIRLRLIKDEALIFEVSDGSSTSPHLRRARVFDEGGRGLFMVAELTRRWGTRYTRTGKTIWAELAPLHLSTR</sequence>
<dbReference type="InterPro" id="IPR036890">
    <property type="entry name" value="HATPase_C_sf"/>
</dbReference>
<dbReference type="Pfam" id="PF07228">
    <property type="entry name" value="SpoIIE"/>
    <property type="match status" value="1"/>
</dbReference>
<feature type="domain" description="PAS" evidence="2">
    <location>
        <begin position="107"/>
        <end position="177"/>
    </location>
</feature>
<dbReference type="SUPFAM" id="SSF55874">
    <property type="entry name" value="ATPase domain of HSP90 chaperone/DNA topoisomerase II/histidine kinase"/>
    <property type="match status" value="1"/>
</dbReference>
<dbReference type="PROSITE" id="PS50112">
    <property type="entry name" value="PAS"/>
    <property type="match status" value="2"/>
</dbReference>
<dbReference type="InterPro" id="IPR036457">
    <property type="entry name" value="PPM-type-like_dom_sf"/>
</dbReference>
<organism evidence="3 4">
    <name type="scientific">Streptomyces sp. 900105755</name>
    <dbReference type="NCBI Taxonomy" id="3154389"/>
    <lineage>
        <taxon>Bacteria</taxon>
        <taxon>Bacillati</taxon>
        <taxon>Actinomycetota</taxon>
        <taxon>Actinomycetes</taxon>
        <taxon>Kitasatosporales</taxon>
        <taxon>Streptomycetaceae</taxon>
        <taxon>Streptomyces</taxon>
    </lineage>
</organism>
<dbReference type="SUPFAM" id="SSF55785">
    <property type="entry name" value="PYP-like sensor domain (PAS domain)"/>
    <property type="match status" value="2"/>
</dbReference>